<dbReference type="AlphaFoldDB" id="A0A6J2U114"/>
<gene>
    <name evidence="3" type="primary">LOC115629005</name>
</gene>
<organism evidence="2 3">
    <name type="scientific">Drosophila lebanonensis</name>
    <name type="common">Fruit fly</name>
    <name type="synonym">Scaptodrosophila lebanonensis</name>
    <dbReference type="NCBI Taxonomy" id="7225"/>
    <lineage>
        <taxon>Eukaryota</taxon>
        <taxon>Metazoa</taxon>
        <taxon>Ecdysozoa</taxon>
        <taxon>Arthropoda</taxon>
        <taxon>Hexapoda</taxon>
        <taxon>Insecta</taxon>
        <taxon>Pterygota</taxon>
        <taxon>Neoptera</taxon>
        <taxon>Endopterygota</taxon>
        <taxon>Diptera</taxon>
        <taxon>Brachycera</taxon>
        <taxon>Muscomorpha</taxon>
        <taxon>Ephydroidea</taxon>
        <taxon>Drosophilidae</taxon>
        <taxon>Scaptodrosophila</taxon>
    </lineage>
</organism>
<evidence type="ECO:0000256" key="1">
    <source>
        <dbReference type="SAM" id="SignalP"/>
    </source>
</evidence>
<protein>
    <submittedName>
        <fullName evidence="3">Uncharacterized protein LOC115629005</fullName>
    </submittedName>
</protein>
<sequence length="211" mass="24453">MSRASASLRLLLLISGCLFAAINAEQTGDTTVRPALSESQATVQAIQRHYNHVLHTSVGRYWELLQQSTDNNTVDRQYFENLDTVTCDKYYYAKAYFIFYVMHNDQFGENSKPDRIVTLIWPSEKSAIRKFFKKVNRLLGHYLERTKQSNPELLAKLTSWQNPTAPDTDEGAKRILESFIEFPEYLRKQVPELQLMDYTANLLNENTQECV</sequence>
<reference evidence="3" key="1">
    <citation type="submission" date="2025-08" db="UniProtKB">
        <authorList>
            <consortium name="RefSeq"/>
        </authorList>
    </citation>
    <scope>IDENTIFICATION</scope>
    <source>
        <strain evidence="3">11010-0011.00</strain>
        <tissue evidence="3">Whole body</tissue>
    </source>
</reference>
<feature type="signal peptide" evidence="1">
    <location>
        <begin position="1"/>
        <end position="24"/>
    </location>
</feature>
<dbReference type="RefSeq" id="XP_030381153.1">
    <property type="nucleotide sequence ID" value="XM_030525293.1"/>
</dbReference>
<keyword evidence="2" id="KW-1185">Reference proteome</keyword>
<name>A0A6J2U114_DROLE</name>
<dbReference type="Proteomes" id="UP000504634">
    <property type="component" value="Unplaced"/>
</dbReference>
<keyword evidence="1" id="KW-0732">Signal</keyword>
<dbReference type="OrthoDB" id="7834665at2759"/>
<feature type="chain" id="PRO_5027048650" evidence="1">
    <location>
        <begin position="25"/>
        <end position="211"/>
    </location>
</feature>
<accession>A0A6J2U114</accession>
<proteinExistence type="predicted"/>
<evidence type="ECO:0000313" key="3">
    <source>
        <dbReference type="RefSeq" id="XP_030381153.1"/>
    </source>
</evidence>
<evidence type="ECO:0000313" key="2">
    <source>
        <dbReference type="Proteomes" id="UP000504634"/>
    </source>
</evidence>
<dbReference type="GeneID" id="115629005"/>